<dbReference type="InterPro" id="IPR000917">
    <property type="entry name" value="Sulfatase_N"/>
</dbReference>
<evidence type="ECO:0000256" key="4">
    <source>
        <dbReference type="ARBA" id="ARBA00022837"/>
    </source>
</evidence>
<dbReference type="Gene3D" id="3.30.1120.10">
    <property type="match status" value="1"/>
</dbReference>
<dbReference type="Proteomes" id="UP000237822">
    <property type="component" value="Unassembled WGS sequence"/>
</dbReference>
<dbReference type="SUPFAM" id="SSF53649">
    <property type="entry name" value="Alkaline phosphatase-like"/>
    <property type="match status" value="1"/>
</dbReference>
<dbReference type="InterPro" id="IPR006311">
    <property type="entry name" value="TAT_signal"/>
</dbReference>
<dbReference type="PROSITE" id="PS00523">
    <property type="entry name" value="SULFATASE_1"/>
    <property type="match status" value="1"/>
</dbReference>
<evidence type="ECO:0000256" key="1">
    <source>
        <dbReference type="ARBA" id="ARBA00008779"/>
    </source>
</evidence>
<proteinExistence type="inferred from homology"/>
<accession>A0A2T0UQY0</accession>
<keyword evidence="4" id="KW-0106">Calcium</keyword>
<dbReference type="InterPro" id="IPR024607">
    <property type="entry name" value="Sulfatase_CS"/>
</dbReference>
<evidence type="ECO:0000256" key="3">
    <source>
        <dbReference type="ARBA" id="ARBA00022801"/>
    </source>
</evidence>
<dbReference type="PANTHER" id="PTHR42693">
    <property type="entry name" value="ARYLSULFATASE FAMILY MEMBER"/>
    <property type="match status" value="1"/>
</dbReference>
<keyword evidence="3" id="KW-0378">Hydrolase</keyword>
<dbReference type="AlphaFoldDB" id="A0A2T0UQY0"/>
<organism evidence="7 8">
    <name type="scientific">Knoellia remsis</name>
    <dbReference type="NCBI Taxonomy" id="407159"/>
    <lineage>
        <taxon>Bacteria</taxon>
        <taxon>Bacillati</taxon>
        <taxon>Actinomycetota</taxon>
        <taxon>Actinomycetes</taxon>
        <taxon>Micrococcales</taxon>
        <taxon>Intrasporangiaceae</taxon>
        <taxon>Knoellia</taxon>
    </lineage>
</organism>
<dbReference type="PROSITE" id="PS51318">
    <property type="entry name" value="TAT"/>
    <property type="match status" value="1"/>
</dbReference>
<reference evidence="7 8" key="1">
    <citation type="submission" date="2018-03" db="EMBL/GenBank/DDBJ databases">
        <title>Genomic Encyclopedia of Archaeal and Bacterial Type Strains, Phase II (KMG-II): from individual species to whole genera.</title>
        <authorList>
            <person name="Goeker M."/>
        </authorList>
    </citation>
    <scope>NUCLEOTIDE SEQUENCE [LARGE SCALE GENOMIC DNA]</scope>
    <source>
        <strain evidence="7 8">ATCC BAA-1496</strain>
    </source>
</reference>
<feature type="compositionally biased region" description="Low complexity" evidence="5">
    <location>
        <begin position="8"/>
        <end position="25"/>
    </location>
</feature>
<evidence type="ECO:0000259" key="6">
    <source>
        <dbReference type="Pfam" id="PF00884"/>
    </source>
</evidence>
<dbReference type="Pfam" id="PF00884">
    <property type="entry name" value="Sulfatase"/>
    <property type="match status" value="1"/>
</dbReference>
<protein>
    <submittedName>
        <fullName evidence="7">Arylsulfatase A-like enzyme</fullName>
    </submittedName>
</protein>
<keyword evidence="8" id="KW-1185">Reference proteome</keyword>
<feature type="domain" description="Sulfatase N-terminal" evidence="6">
    <location>
        <begin position="61"/>
        <end position="389"/>
    </location>
</feature>
<name>A0A2T0UQY0_9MICO</name>
<keyword evidence="2" id="KW-0479">Metal-binding</keyword>
<sequence length="480" mass="51826">METRTQQPHPAAHPTTSSTPTSSIGRRGVLAGAAAALAGLGALPQARAATGSPAATSGTRPNILFVLADDLGWGELGSYGQRTIRTPVLDQLAADGMRFTDSYANPTCAPTRFSLLTGYHTGHARITQNTQAITGLVPSDVTVGEVLQDAGYRTACIGKWGFGPDSGDSPSHPNLHGFDHFMGYLTNQHAHDYWPTYLWRNSERVEYPENASADVTYSGTIFTDECVSFLEDDSSDQPFFLFASYTTPHAPNAHPTDAPYSGQPWPEGERMHAAQVTWLDAQVGRLLDTLRRQGTLDNTLVIFTSDNGPHKEGDYPWVGSTTTHDVEFFDSNGPFRGQKRDVYEGGIRVPMIALVPPSMRTDSTPAAGSVIDTPTGIWDLLPTCADVAGAPTPAGLDGRSWYGTLTRGTDIDRPYIYVSSPEGGFRESVRFGQWKAVRTPWSNGTQLFKLANDPGETRNIAAQHPAVVRRAATLMADAKA</sequence>
<dbReference type="GO" id="GO:0004065">
    <property type="term" value="F:arylsulfatase activity"/>
    <property type="evidence" value="ECO:0007669"/>
    <property type="project" value="TreeGrafter"/>
</dbReference>
<dbReference type="CDD" id="cd16145">
    <property type="entry name" value="ARS_like"/>
    <property type="match status" value="1"/>
</dbReference>
<dbReference type="EMBL" id="PVTI01000007">
    <property type="protein sequence ID" value="PRY60335.1"/>
    <property type="molecule type" value="Genomic_DNA"/>
</dbReference>
<dbReference type="InterPro" id="IPR050738">
    <property type="entry name" value="Sulfatase"/>
</dbReference>
<evidence type="ECO:0000313" key="8">
    <source>
        <dbReference type="Proteomes" id="UP000237822"/>
    </source>
</evidence>
<evidence type="ECO:0000256" key="2">
    <source>
        <dbReference type="ARBA" id="ARBA00022723"/>
    </source>
</evidence>
<gene>
    <name evidence="7" type="ORF">BCF74_107121</name>
</gene>
<comment type="similarity">
    <text evidence="1">Belongs to the sulfatase family.</text>
</comment>
<dbReference type="Gene3D" id="3.40.720.10">
    <property type="entry name" value="Alkaline Phosphatase, subunit A"/>
    <property type="match status" value="1"/>
</dbReference>
<feature type="region of interest" description="Disordered" evidence="5">
    <location>
        <begin position="1"/>
        <end position="25"/>
    </location>
</feature>
<dbReference type="InterPro" id="IPR017850">
    <property type="entry name" value="Alkaline_phosphatase_core_sf"/>
</dbReference>
<dbReference type="PANTHER" id="PTHR42693:SF53">
    <property type="entry name" value="ENDO-4-O-SULFATASE"/>
    <property type="match status" value="1"/>
</dbReference>
<evidence type="ECO:0000313" key="7">
    <source>
        <dbReference type="EMBL" id="PRY60335.1"/>
    </source>
</evidence>
<comment type="caution">
    <text evidence="7">The sequence shown here is derived from an EMBL/GenBank/DDBJ whole genome shotgun (WGS) entry which is preliminary data.</text>
</comment>
<evidence type="ECO:0000256" key="5">
    <source>
        <dbReference type="SAM" id="MobiDB-lite"/>
    </source>
</evidence>
<dbReference type="GO" id="GO:0046872">
    <property type="term" value="F:metal ion binding"/>
    <property type="evidence" value="ECO:0007669"/>
    <property type="project" value="UniProtKB-KW"/>
</dbReference>